<evidence type="ECO:0000313" key="2">
    <source>
        <dbReference type="Proteomes" id="UP000241769"/>
    </source>
</evidence>
<gene>
    <name evidence="1" type="ORF">PROFUN_04013</name>
</gene>
<reference evidence="1 2" key="1">
    <citation type="journal article" date="2018" name="Genome Biol. Evol.">
        <title>Multiple Roots of Fruiting Body Formation in Amoebozoa.</title>
        <authorList>
            <person name="Hillmann F."/>
            <person name="Forbes G."/>
            <person name="Novohradska S."/>
            <person name="Ferling I."/>
            <person name="Riege K."/>
            <person name="Groth M."/>
            <person name="Westermann M."/>
            <person name="Marz M."/>
            <person name="Spaller T."/>
            <person name="Winckler T."/>
            <person name="Schaap P."/>
            <person name="Glockner G."/>
        </authorList>
    </citation>
    <scope>NUCLEOTIDE SEQUENCE [LARGE SCALE GENOMIC DNA]</scope>
    <source>
        <strain evidence="1 2">Jena</strain>
    </source>
</reference>
<name>A0A2P6NW63_9EUKA</name>
<proteinExistence type="predicted"/>
<dbReference type="EMBL" id="MDYQ01000013">
    <property type="protein sequence ID" value="PRP88190.1"/>
    <property type="molecule type" value="Genomic_DNA"/>
</dbReference>
<keyword evidence="2" id="KW-1185">Reference proteome</keyword>
<comment type="caution">
    <text evidence="1">The sequence shown here is derived from an EMBL/GenBank/DDBJ whole genome shotgun (WGS) entry which is preliminary data.</text>
</comment>
<accession>A0A2P6NW63</accession>
<dbReference type="AlphaFoldDB" id="A0A2P6NW63"/>
<dbReference type="InParanoid" id="A0A2P6NW63"/>
<organism evidence="1 2">
    <name type="scientific">Planoprotostelium fungivorum</name>
    <dbReference type="NCBI Taxonomy" id="1890364"/>
    <lineage>
        <taxon>Eukaryota</taxon>
        <taxon>Amoebozoa</taxon>
        <taxon>Evosea</taxon>
        <taxon>Variosea</taxon>
        <taxon>Cavosteliida</taxon>
        <taxon>Cavosteliaceae</taxon>
        <taxon>Planoprotostelium</taxon>
    </lineage>
</organism>
<evidence type="ECO:0000313" key="1">
    <source>
        <dbReference type="EMBL" id="PRP88190.1"/>
    </source>
</evidence>
<protein>
    <submittedName>
        <fullName evidence="1">Uncharacterized protein</fullName>
    </submittedName>
</protein>
<sequence>MYVCTLNHPLHLALRPKWGQLPPQLDSETLQHIGKTLAILCLRVDVQKGIQLYHLASNGSVAPYVVKLIS</sequence>
<dbReference type="Proteomes" id="UP000241769">
    <property type="component" value="Unassembled WGS sequence"/>
</dbReference>